<evidence type="ECO:0000259" key="9">
    <source>
        <dbReference type="PROSITE" id="PS50119"/>
    </source>
</evidence>
<dbReference type="AlphaFoldDB" id="A0A8C4RDR5"/>
<reference evidence="11" key="3">
    <citation type="submission" date="2025-09" db="UniProtKB">
        <authorList>
            <consortium name="Ensembl"/>
        </authorList>
    </citation>
    <scope>IDENTIFICATION</scope>
</reference>
<dbReference type="InterPro" id="IPR013083">
    <property type="entry name" value="Znf_RING/FYVE/PHD"/>
</dbReference>
<dbReference type="SMART" id="SM00449">
    <property type="entry name" value="SPRY"/>
    <property type="match status" value="1"/>
</dbReference>
<dbReference type="InterPro" id="IPR003879">
    <property type="entry name" value="Butyrophylin_SPRY"/>
</dbReference>
<dbReference type="Pfam" id="PF00622">
    <property type="entry name" value="SPRY"/>
    <property type="match status" value="1"/>
</dbReference>
<evidence type="ECO:0000256" key="6">
    <source>
        <dbReference type="PROSITE-ProRule" id="PRU00024"/>
    </source>
</evidence>
<dbReference type="SMART" id="SM00589">
    <property type="entry name" value="PRY"/>
    <property type="match status" value="1"/>
</dbReference>
<dbReference type="OrthoDB" id="8821439at2759"/>
<dbReference type="Proteomes" id="UP000694620">
    <property type="component" value="Chromosome 1"/>
</dbReference>
<feature type="domain" description="RING-type" evidence="8">
    <location>
        <begin position="17"/>
        <end position="60"/>
    </location>
</feature>
<dbReference type="Gene3D" id="2.60.120.920">
    <property type="match status" value="1"/>
</dbReference>
<dbReference type="Ensembl" id="ENSECRT00000000973.1">
    <property type="protein sequence ID" value="ENSECRP00000000952.1"/>
    <property type="gene ID" value="ENSECRG00000000654.1"/>
</dbReference>
<evidence type="ECO:0000259" key="8">
    <source>
        <dbReference type="PROSITE" id="PS50089"/>
    </source>
</evidence>
<dbReference type="GeneTree" id="ENSGT01150000286950"/>
<dbReference type="SUPFAM" id="SSF49899">
    <property type="entry name" value="Concanavalin A-like lectins/glucanases"/>
    <property type="match status" value="1"/>
</dbReference>
<evidence type="ECO:0000256" key="5">
    <source>
        <dbReference type="ARBA" id="ARBA00022859"/>
    </source>
</evidence>
<gene>
    <name evidence="11" type="primary">LOC114668696</name>
</gene>
<dbReference type="CDD" id="cd19769">
    <property type="entry name" value="Bbox2_TRIM16-like"/>
    <property type="match status" value="1"/>
</dbReference>
<dbReference type="CDD" id="cd16040">
    <property type="entry name" value="SPRY_PRY_SNTX"/>
    <property type="match status" value="1"/>
</dbReference>
<feature type="domain" description="B box-type" evidence="9">
    <location>
        <begin position="150"/>
        <end position="190"/>
    </location>
</feature>
<dbReference type="Pfam" id="PF13765">
    <property type="entry name" value="PRY"/>
    <property type="match status" value="1"/>
</dbReference>
<dbReference type="SUPFAM" id="SSF57850">
    <property type="entry name" value="RING/U-box"/>
    <property type="match status" value="1"/>
</dbReference>
<dbReference type="InterPro" id="IPR051051">
    <property type="entry name" value="E3_ubiq-ligase_TRIM/RNF"/>
</dbReference>
<dbReference type="InterPro" id="IPR000315">
    <property type="entry name" value="Znf_B-box"/>
</dbReference>
<dbReference type="Pfam" id="PF15227">
    <property type="entry name" value="zf-C3HC4_4"/>
    <property type="match status" value="1"/>
</dbReference>
<feature type="domain" description="B30.2/SPRY" evidence="10">
    <location>
        <begin position="366"/>
        <end position="560"/>
    </location>
</feature>
<dbReference type="Gene3D" id="3.30.40.10">
    <property type="entry name" value="Zinc/RING finger domain, C3HC4 (zinc finger)"/>
    <property type="match status" value="1"/>
</dbReference>
<evidence type="ECO:0000256" key="7">
    <source>
        <dbReference type="SAM" id="MobiDB-lite"/>
    </source>
</evidence>
<evidence type="ECO:0000313" key="12">
    <source>
        <dbReference type="Proteomes" id="UP000694620"/>
    </source>
</evidence>
<dbReference type="GO" id="GO:0005737">
    <property type="term" value="C:cytoplasm"/>
    <property type="evidence" value="ECO:0007669"/>
    <property type="project" value="UniProtKB-ARBA"/>
</dbReference>
<dbReference type="InterPro" id="IPR058030">
    <property type="entry name" value="TRIM8/14/16/25/29/45/65_CC"/>
</dbReference>
<dbReference type="Gene3D" id="4.10.830.40">
    <property type="match status" value="1"/>
</dbReference>
<organism evidence="11 12">
    <name type="scientific">Erpetoichthys calabaricus</name>
    <name type="common">Rope fish</name>
    <name type="synonym">Calamoichthys calabaricus</name>
    <dbReference type="NCBI Taxonomy" id="27687"/>
    <lineage>
        <taxon>Eukaryota</taxon>
        <taxon>Metazoa</taxon>
        <taxon>Chordata</taxon>
        <taxon>Craniata</taxon>
        <taxon>Vertebrata</taxon>
        <taxon>Euteleostomi</taxon>
        <taxon>Actinopterygii</taxon>
        <taxon>Polypteriformes</taxon>
        <taxon>Polypteridae</taxon>
        <taxon>Erpetoichthys</taxon>
    </lineage>
</organism>
<dbReference type="InterPro" id="IPR001841">
    <property type="entry name" value="Znf_RING"/>
</dbReference>
<proteinExistence type="predicted"/>
<reference evidence="11" key="1">
    <citation type="submission" date="2021-06" db="EMBL/GenBank/DDBJ databases">
        <authorList>
            <consortium name="Wellcome Sanger Institute Data Sharing"/>
        </authorList>
    </citation>
    <scope>NUCLEOTIDE SEQUENCE [LARGE SCALE GENOMIC DNA]</scope>
</reference>
<dbReference type="PANTHER" id="PTHR25465">
    <property type="entry name" value="B-BOX DOMAIN CONTAINING"/>
    <property type="match status" value="1"/>
</dbReference>
<dbReference type="Pfam" id="PF00643">
    <property type="entry name" value="zf-B_box"/>
    <property type="match status" value="1"/>
</dbReference>
<reference evidence="11" key="2">
    <citation type="submission" date="2025-08" db="UniProtKB">
        <authorList>
            <consortium name="Ensembl"/>
        </authorList>
    </citation>
    <scope>IDENTIFICATION</scope>
</reference>
<dbReference type="InterPro" id="IPR013320">
    <property type="entry name" value="ConA-like_dom_sf"/>
</dbReference>
<evidence type="ECO:0000256" key="4">
    <source>
        <dbReference type="ARBA" id="ARBA00022833"/>
    </source>
</evidence>
<sequence>MAAEANKPSFSADQYSCPVCLEVLKEPATLVCGHSYCMDCINDCWDKSDTKEAYSCPQCRRTFNERPELNKNTVLAELIEKLKESKDDGGDSESYAGPDDVSCDVCTGRKLRAVKSCLTCMASYCEIHLRPHLQSDVLKRHKLGEPTGNLEEKLCKKHQKVLEIFCRTDETCVCLLCVATEHKNHDTVTPEEERAARQNQLKERKEDMRKEIEERENELKELKETIERIQSSAEREVQEHEKTFRSVLESIERLRSEVIEVIRSHESRKVGKAKQVMKQLEKEIKELKRRNTELTKLSQTDNHIHFLKKFPSLCFPLEDQDPPTISITEDLFPETLRMSLSDLKKSLEEISSWEIVKTSESGADESHYIVQNLRTRNGLLKYFCPLTLDPNTANNSLYLSAGNKKVTCQMKIILYPKHPDRFDSWFEVLCREALSGTRCYWEIEWSGKEIDIGVTYKGIGRKGNGDESALGRNNKSWDFCCSVSGYTAWHNNKSTQISTPCSHRIGVYLDWPAGSLSFYSISHTMTLLHKFNASFTEPLYPGFGFECDTSVTICPLNPPDQ</sequence>
<keyword evidence="12" id="KW-1185">Reference proteome</keyword>
<dbReference type="PANTHER" id="PTHR25465:SF5">
    <property type="entry name" value="E3 UBIQUITIN_ISG15 LIGASE TRIM25-RELATED"/>
    <property type="match status" value="1"/>
</dbReference>
<keyword evidence="1" id="KW-0399">Innate immunity</keyword>
<dbReference type="SMART" id="SM00184">
    <property type="entry name" value="RING"/>
    <property type="match status" value="1"/>
</dbReference>
<evidence type="ECO:0000259" key="10">
    <source>
        <dbReference type="PROSITE" id="PS50188"/>
    </source>
</evidence>
<dbReference type="InterPro" id="IPR006574">
    <property type="entry name" value="PRY"/>
</dbReference>
<protein>
    <submittedName>
        <fullName evidence="11">Tripartite motif-containing protein 16-like</fullName>
    </submittedName>
</protein>
<dbReference type="GeneID" id="114668696"/>
<dbReference type="InterPro" id="IPR017907">
    <property type="entry name" value="Znf_RING_CS"/>
</dbReference>
<dbReference type="PROSITE" id="PS50089">
    <property type="entry name" value="ZF_RING_2"/>
    <property type="match status" value="1"/>
</dbReference>
<dbReference type="SUPFAM" id="SSF57845">
    <property type="entry name" value="B-box zinc-binding domain"/>
    <property type="match status" value="1"/>
</dbReference>
<dbReference type="Pfam" id="PF25600">
    <property type="entry name" value="TRIM_CC"/>
    <property type="match status" value="1"/>
</dbReference>
<evidence type="ECO:0000256" key="1">
    <source>
        <dbReference type="ARBA" id="ARBA00022588"/>
    </source>
</evidence>
<keyword evidence="5" id="KW-0391">Immunity</keyword>
<accession>A0A8C4RDR5</accession>
<dbReference type="InterPro" id="IPR043136">
    <property type="entry name" value="B30.2/SPRY_sf"/>
</dbReference>
<dbReference type="Gene3D" id="3.30.160.60">
    <property type="entry name" value="Classic Zinc Finger"/>
    <property type="match status" value="1"/>
</dbReference>
<dbReference type="PROSITE" id="PS50119">
    <property type="entry name" value="ZF_BBOX"/>
    <property type="match status" value="1"/>
</dbReference>
<keyword evidence="2" id="KW-0479">Metal-binding</keyword>
<dbReference type="PROSITE" id="PS00518">
    <property type="entry name" value="ZF_RING_1"/>
    <property type="match status" value="1"/>
</dbReference>
<evidence type="ECO:0000256" key="3">
    <source>
        <dbReference type="ARBA" id="ARBA00022771"/>
    </source>
</evidence>
<dbReference type="SMART" id="SM00336">
    <property type="entry name" value="BBOX"/>
    <property type="match status" value="1"/>
</dbReference>
<keyword evidence="4" id="KW-0862">Zinc</keyword>
<evidence type="ECO:0000313" key="11">
    <source>
        <dbReference type="Ensembl" id="ENSECRP00000000952.1"/>
    </source>
</evidence>
<name>A0A8C4RDR5_ERPCA</name>
<feature type="region of interest" description="Disordered" evidence="7">
    <location>
        <begin position="188"/>
        <end position="209"/>
    </location>
</feature>
<dbReference type="RefSeq" id="XP_028680420.1">
    <property type="nucleotide sequence ID" value="XM_028824587.2"/>
</dbReference>
<dbReference type="InterPro" id="IPR001870">
    <property type="entry name" value="B30.2/SPRY"/>
</dbReference>
<evidence type="ECO:0000256" key="2">
    <source>
        <dbReference type="ARBA" id="ARBA00022723"/>
    </source>
</evidence>
<dbReference type="InterPro" id="IPR003877">
    <property type="entry name" value="SPRY_dom"/>
</dbReference>
<dbReference type="GO" id="GO:0008270">
    <property type="term" value="F:zinc ion binding"/>
    <property type="evidence" value="ECO:0007669"/>
    <property type="project" value="UniProtKB-KW"/>
</dbReference>
<dbReference type="PRINTS" id="PR01407">
    <property type="entry name" value="BUTYPHLNCDUF"/>
</dbReference>
<dbReference type="GO" id="GO:0045087">
    <property type="term" value="P:innate immune response"/>
    <property type="evidence" value="ECO:0007669"/>
    <property type="project" value="UniProtKB-KW"/>
</dbReference>
<keyword evidence="3 6" id="KW-0863">Zinc-finger</keyword>
<dbReference type="PROSITE" id="PS50188">
    <property type="entry name" value="B302_SPRY"/>
    <property type="match status" value="1"/>
</dbReference>